<name>A0ABX7XCE2_9FLAO</name>
<feature type="signal peptide" evidence="1">
    <location>
        <begin position="1"/>
        <end position="20"/>
    </location>
</feature>
<keyword evidence="1" id="KW-0732">Signal</keyword>
<dbReference type="Proteomes" id="UP000672011">
    <property type="component" value="Chromosome"/>
</dbReference>
<dbReference type="EMBL" id="CP072842">
    <property type="protein sequence ID" value="QTV05586.1"/>
    <property type="molecule type" value="Genomic_DNA"/>
</dbReference>
<proteinExistence type="predicted"/>
<protein>
    <submittedName>
        <fullName evidence="2">Uncharacterized protein</fullName>
    </submittedName>
</protein>
<keyword evidence="3" id="KW-1185">Reference proteome</keyword>
<accession>A0ABX7XCE2</accession>
<evidence type="ECO:0000313" key="3">
    <source>
        <dbReference type="Proteomes" id="UP000672011"/>
    </source>
</evidence>
<gene>
    <name evidence="2" type="ORF">J9309_12565</name>
</gene>
<sequence length="151" mass="17716">MYLNIVIFFCVIFISSCQLAENESIKDYTINESSINNKIKFNENNTGKPFGNIYRSDGFSKDVNSEWFQIAFDKSTNRILGIWYWTSNNMDKKFIEVWSQSLNEGGISLISGEILFQKEIIPFEIIEDRFMIVNDNKKQAFDYENVEENEL</sequence>
<reference evidence="3" key="2">
    <citation type="submission" date="2021-04" db="EMBL/GenBank/DDBJ databases">
        <title>Taxonomy of Flavobacteriaceae bacterium ZY171143.</title>
        <authorList>
            <person name="Li F."/>
        </authorList>
    </citation>
    <scope>NUCLEOTIDE SEQUENCE [LARGE SCALE GENOMIC DNA]</scope>
    <source>
        <strain evidence="3">ZY171143</strain>
    </source>
</reference>
<feature type="chain" id="PRO_5046248252" evidence="1">
    <location>
        <begin position="21"/>
        <end position="151"/>
    </location>
</feature>
<dbReference type="RefSeq" id="WP_230476229.1">
    <property type="nucleotide sequence ID" value="NZ_CP072842.1"/>
</dbReference>
<reference evidence="2 3" key="1">
    <citation type="journal article" date="2021" name="Int. J. Syst. Evol. Microbiol.">
        <title>Faecalibacter bovis sp. nov., isolated from cow faeces.</title>
        <authorList>
            <person name="Li F."/>
            <person name="Zhao W."/>
            <person name="Hong Q."/>
            <person name="Shao Q."/>
            <person name="Song J."/>
            <person name="Yang S."/>
        </authorList>
    </citation>
    <scope>NUCLEOTIDE SEQUENCE [LARGE SCALE GENOMIC DNA]</scope>
    <source>
        <strain evidence="2 3">ZY171143</strain>
    </source>
</reference>
<evidence type="ECO:0000256" key="1">
    <source>
        <dbReference type="SAM" id="SignalP"/>
    </source>
</evidence>
<organism evidence="2 3">
    <name type="scientific">Faecalibacter bovis</name>
    <dbReference type="NCBI Taxonomy" id="2898187"/>
    <lineage>
        <taxon>Bacteria</taxon>
        <taxon>Pseudomonadati</taxon>
        <taxon>Bacteroidota</taxon>
        <taxon>Flavobacteriia</taxon>
        <taxon>Flavobacteriales</taxon>
        <taxon>Weeksellaceae</taxon>
        <taxon>Faecalibacter</taxon>
    </lineage>
</organism>
<evidence type="ECO:0000313" key="2">
    <source>
        <dbReference type="EMBL" id="QTV05586.1"/>
    </source>
</evidence>